<reference evidence="1" key="1">
    <citation type="submission" date="2020-11" db="EMBL/GenBank/DDBJ databases">
        <authorList>
            <consortium name="DOE Joint Genome Institute"/>
            <person name="Ahrendt S."/>
            <person name="Riley R."/>
            <person name="Andreopoulos W."/>
            <person name="Labutti K."/>
            <person name="Pangilinan J."/>
            <person name="Ruiz-Duenas F.J."/>
            <person name="Barrasa J.M."/>
            <person name="Sanchez-Garcia M."/>
            <person name="Camarero S."/>
            <person name="Miyauchi S."/>
            <person name="Serrano A."/>
            <person name="Linde D."/>
            <person name="Babiker R."/>
            <person name="Drula E."/>
            <person name="Ayuso-Fernandez I."/>
            <person name="Pacheco R."/>
            <person name="Padilla G."/>
            <person name="Ferreira P."/>
            <person name="Barriuso J."/>
            <person name="Kellner H."/>
            <person name="Castanera R."/>
            <person name="Alfaro M."/>
            <person name="Ramirez L."/>
            <person name="Pisabarro A.G."/>
            <person name="Kuo A."/>
            <person name="Tritt A."/>
            <person name="Lipzen A."/>
            <person name="He G."/>
            <person name="Yan M."/>
            <person name="Ng V."/>
            <person name="Cullen D."/>
            <person name="Martin F."/>
            <person name="Rosso M.-N."/>
            <person name="Henrissat B."/>
            <person name="Hibbett D."/>
            <person name="Martinez A.T."/>
            <person name="Grigoriev I.V."/>
        </authorList>
    </citation>
    <scope>NUCLEOTIDE SEQUENCE</scope>
    <source>
        <strain evidence="1">CBS 247.69</strain>
    </source>
</reference>
<comment type="caution">
    <text evidence="1">The sequence shown here is derived from an EMBL/GenBank/DDBJ whole genome shotgun (WGS) entry which is preliminary data.</text>
</comment>
<protein>
    <recommendedName>
        <fullName evidence="3">ABM domain-containing protein</fullName>
    </recommendedName>
</protein>
<name>A0A9P5YEH1_9AGAR</name>
<proteinExistence type="predicted"/>
<dbReference type="EMBL" id="MU150232">
    <property type="protein sequence ID" value="KAF9468498.1"/>
    <property type="molecule type" value="Genomic_DNA"/>
</dbReference>
<keyword evidence="2" id="KW-1185">Reference proteome</keyword>
<evidence type="ECO:0000313" key="1">
    <source>
        <dbReference type="EMBL" id="KAF9468498.1"/>
    </source>
</evidence>
<dbReference type="OrthoDB" id="3830579at2759"/>
<gene>
    <name evidence="1" type="ORF">BDZ94DRAFT_1245503</name>
</gene>
<dbReference type="InterPro" id="IPR011008">
    <property type="entry name" value="Dimeric_a/b-barrel"/>
</dbReference>
<evidence type="ECO:0008006" key="3">
    <source>
        <dbReference type="Google" id="ProtNLM"/>
    </source>
</evidence>
<dbReference type="Gene3D" id="3.30.70.100">
    <property type="match status" value="2"/>
</dbReference>
<dbReference type="AlphaFoldDB" id="A0A9P5YEH1"/>
<accession>A0A9P5YEH1</accession>
<dbReference type="Proteomes" id="UP000807353">
    <property type="component" value="Unassembled WGS sequence"/>
</dbReference>
<organism evidence="1 2">
    <name type="scientific">Collybia nuda</name>
    <dbReference type="NCBI Taxonomy" id="64659"/>
    <lineage>
        <taxon>Eukaryota</taxon>
        <taxon>Fungi</taxon>
        <taxon>Dikarya</taxon>
        <taxon>Basidiomycota</taxon>
        <taxon>Agaricomycotina</taxon>
        <taxon>Agaricomycetes</taxon>
        <taxon>Agaricomycetidae</taxon>
        <taxon>Agaricales</taxon>
        <taxon>Tricholomatineae</taxon>
        <taxon>Clitocybaceae</taxon>
        <taxon>Collybia</taxon>
    </lineage>
</organism>
<sequence>MPIVEVVTFPGSDTFIKDQAVSRAVLERLARAEGFISTHNGLQFEDGRTGYLIVVWESYEHHKRLMEHEDYGGLVQSLISSTSGNLEMQHIDFDGDSTLALTSPATEFVTFKAKPNSEEKLVSAFKRLAGELIKASSCHCVVFGESREHKGTFMTAIGWDSVEAHQKTVEDEALKAIIDDLYAAADLEIRHTSLVQFSA</sequence>
<dbReference type="SUPFAM" id="SSF54909">
    <property type="entry name" value="Dimeric alpha+beta barrel"/>
    <property type="match status" value="2"/>
</dbReference>
<evidence type="ECO:0000313" key="2">
    <source>
        <dbReference type="Proteomes" id="UP000807353"/>
    </source>
</evidence>